<name>A0ACB7WY67_9ERIC</name>
<reference evidence="1 2" key="1">
    <citation type="journal article" date="2021" name="Hortic Res">
        <title>High-quality reference genome and annotation aids understanding of berry development for evergreen blueberry (Vaccinium darrowii).</title>
        <authorList>
            <person name="Yu J."/>
            <person name="Hulse-Kemp A.M."/>
            <person name="Babiker E."/>
            <person name="Staton M."/>
        </authorList>
    </citation>
    <scope>NUCLEOTIDE SEQUENCE [LARGE SCALE GENOMIC DNA]</scope>
    <source>
        <strain evidence="2">cv. NJ 8807/NJ 8810</strain>
        <tissue evidence="1">Young leaf</tissue>
    </source>
</reference>
<evidence type="ECO:0000313" key="1">
    <source>
        <dbReference type="EMBL" id="KAH7833331.1"/>
    </source>
</evidence>
<dbReference type="EMBL" id="CM037152">
    <property type="protein sequence ID" value="KAH7833331.1"/>
    <property type="molecule type" value="Genomic_DNA"/>
</dbReference>
<sequence>MQGVQKRTAGEMKAGFSLSPSDICNLHCDVTDLLLFRHTKSSATGSEFLDGFFFNRKHYECSSGSNRALQKLVSVRTVLEVEVSGNKKRVPSRTYVEWRQRVNEIEVEVRNTIAQYSDQRNQWKFPWSNFERRDFRKDMKRMHERVENLEQESKEMRDKMLVDRPPKAIVKEKAPDIRKYETLQKPLEKILNWLREKEVKRIGIYGIVGIGKSTIMKNLNNHDEVAVIFDIVIWLKVSKEEGKARSQEDLQGDIANRLKLTMAGTSNAEEVAQRISTELEGKKYLLLLDGVEECLNLSKIGIPDSNNGSKIVLTTRQHLVSYKMHVDKEIKAACLSPHEARMMFQDVLGNEDLTENSEIARLADKVCRECGGLPLLIEKVASTFKFKKDKTLWIDGWNCWMMWPLQECEGIREVYELLRFCYNDLKDKRYQKCFLFGALYPEDSDINTDSLLECWEAEDLLVHENDARKKRILAGVSILLRLKNVSLIEEGKKRDHVTMNQFIRQAALYISGKDHPECKLMVTSTEFREPADEISWNDKNRISLGASELDKLPDSPHCSLLSTLFLPANKGLEIIPPEFFKHMKNLRVLDLSDTSIKSLPSLQFLSKLKVLHLNNCKQLLELPSRINGINNLEFLDIHGSGIIGIPSGFGKLKLLRHLWISFGNGTDAQGVSFNYNMISKLFELEQLVIDFEQREQWTDEVAKNIVKEVDKLENFKKLRVSFPQMIADVLEVDASKSVHFNASYIKEEIMEQSSPRKRKRS</sequence>
<comment type="caution">
    <text evidence="1">The sequence shown here is derived from an EMBL/GenBank/DDBJ whole genome shotgun (WGS) entry which is preliminary data.</text>
</comment>
<proteinExistence type="predicted"/>
<evidence type="ECO:0000313" key="2">
    <source>
        <dbReference type="Proteomes" id="UP000828048"/>
    </source>
</evidence>
<keyword evidence="2" id="KW-1185">Reference proteome</keyword>
<dbReference type="Proteomes" id="UP000828048">
    <property type="component" value="Chromosome 2"/>
</dbReference>
<gene>
    <name evidence="1" type="ORF">Vadar_005218</name>
</gene>
<accession>A0ACB7WY67</accession>
<protein>
    <submittedName>
        <fullName evidence="1">Uncharacterized protein</fullName>
    </submittedName>
</protein>
<organism evidence="1 2">
    <name type="scientific">Vaccinium darrowii</name>
    <dbReference type="NCBI Taxonomy" id="229202"/>
    <lineage>
        <taxon>Eukaryota</taxon>
        <taxon>Viridiplantae</taxon>
        <taxon>Streptophyta</taxon>
        <taxon>Embryophyta</taxon>
        <taxon>Tracheophyta</taxon>
        <taxon>Spermatophyta</taxon>
        <taxon>Magnoliopsida</taxon>
        <taxon>eudicotyledons</taxon>
        <taxon>Gunneridae</taxon>
        <taxon>Pentapetalae</taxon>
        <taxon>asterids</taxon>
        <taxon>Ericales</taxon>
        <taxon>Ericaceae</taxon>
        <taxon>Vaccinioideae</taxon>
        <taxon>Vaccinieae</taxon>
        <taxon>Vaccinium</taxon>
    </lineage>
</organism>